<organism evidence="1 2">
    <name type="scientific">Rhizomicrobium palustre</name>
    <dbReference type="NCBI Taxonomy" id="189966"/>
    <lineage>
        <taxon>Bacteria</taxon>
        <taxon>Pseudomonadati</taxon>
        <taxon>Pseudomonadota</taxon>
        <taxon>Alphaproteobacteria</taxon>
        <taxon>Micropepsales</taxon>
        <taxon>Micropepsaceae</taxon>
        <taxon>Rhizomicrobium</taxon>
    </lineage>
</organism>
<gene>
    <name evidence="1" type="ORF">FHS83_001090</name>
</gene>
<sequence>MKLDIVDTLSLPGYPDRANEDAFAAEDVGAAVLDGATPVSEPLLPGRSDAAWLSQFGARRLLAHVKSGDSPRGALRHALADAERSFDGLARKKPLHRYQMPFASMIFAVPDEDGIDLLWFGDCCALVETGAETIEVIGTAFEKRGDEASAAKAYSEKVGLAPVGALARSDAMPMFRDSRDKVNTPGNTWLFGIEPKASEHAGRVRRDIPAGSRLLLCTDGFLALATDYGRYQPSELLNAAADKGLAALGAELRQIEADDAEGRRFPRFKKSDDATAVLVRLI</sequence>
<keyword evidence="2" id="KW-1185">Reference proteome</keyword>
<dbReference type="SUPFAM" id="SSF81606">
    <property type="entry name" value="PP2C-like"/>
    <property type="match status" value="1"/>
</dbReference>
<dbReference type="InterPro" id="IPR036457">
    <property type="entry name" value="PPM-type-like_dom_sf"/>
</dbReference>
<dbReference type="Proteomes" id="UP000570514">
    <property type="component" value="Unassembled WGS sequence"/>
</dbReference>
<evidence type="ECO:0000313" key="2">
    <source>
        <dbReference type="Proteomes" id="UP000570514"/>
    </source>
</evidence>
<dbReference type="RefSeq" id="WP_167081663.1">
    <property type="nucleotide sequence ID" value="NZ_BAAADC010000001.1"/>
</dbReference>
<comment type="caution">
    <text evidence="1">The sequence shown here is derived from an EMBL/GenBank/DDBJ whole genome shotgun (WGS) entry which is preliminary data.</text>
</comment>
<dbReference type="Gene3D" id="3.60.40.10">
    <property type="entry name" value="PPM-type phosphatase domain"/>
    <property type="match status" value="1"/>
</dbReference>
<evidence type="ECO:0008006" key="3">
    <source>
        <dbReference type="Google" id="ProtNLM"/>
    </source>
</evidence>
<name>A0A846MXI6_9PROT</name>
<evidence type="ECO:0000313" key="1">
    <source>
        <dbReference type="EMBL" id="NIK87772.1"/>
    </source>
</evidence>
<dbReference type="AlphaFoldDB" id="A0A846MXI6"/>
<reference evidence="1 2" key="1">
    <citation type="submission" date="2020-03" db="EMBL/GenBank/DDBJ databases">
        <title>Genomic Encyclopedia of Type Strains, Phase IV (KMG-IV): sequencing the most valuable type-strain genomes for metagenomic binning, comparative biology and taxonomic classification.</title>
        <authorList>
            <person name="Goeker M."/>
        </authorList>
    </citation>
    <scope>NUCLEOTIDE SEQUENCE [LARGE SCALE GENOMIC DNA]</scope>
    <source>
        <strain evidence="1 2">DSM 19867</strain>
    </source>
</reference>
<protein>
    <recommendedName>
        <fullName evidence="3">PPM-type phosphatase domain-containing protein</fullName>
    </recommendedName>
</protein>
<proteinExistence type="predicted"/>
<dbReference type="EMBL" id="JAASRM010000001">
    <property type="protein sequence ID" value="NIK87772.1"/>
    <property type="molecule type" value="Genomic_DNA"/>
</dbReference>
<accession>A0A846MXI6</accession>